<dbReference type="EMBL" id="CP089277">
    <property type="protein sequence ID" value="USP79221.1"/>
    <property type="molecule type" value="Genomic_DNA"/>
</dbReference>
<dbReference type="Proteomes" id="UP001056012">
    <property type="component" value="Chromosome 4"/>
</dbReference>
<proteinExistence type="predicted"/>
<accession>A0A9Q9DV98</accession>
<feature type="domain" description="Heterokaryon incompatibility" evidence="1">
    <location>
        <begin position="88"/>
        <end position="204"/>
    </location>
</feature>
<dbReference type="OrthoDB" id="5362512at2759"/>
<reference evidence="2" key="1">
    <citation type="submission" date="2021-12" db="EMBL/GenBank/DDBJ databases">
        <title>Curvularia clavata genome.</title>
        <authorList>
            <person name="Cao Y."/>
        </authorList>
    </citation>
    <scope>NUCLEOTIDE SEQUENCE</scope>
    <source>
        <strain evidence="2">Yc1106</strain>
    </source>
</reference>
<name>A0A9Q9DV98_CURCL</name>
<dbReference type="PANTHER" id="PTHR33112">
    <property type="entry name" value="DOMAIN PROTEIN, PUTATIVE-RELATED"/>
    <property type="match status" value="1"/>
</dbReference>
<gene>
    <name evidence="2" type="ORF">yc1106_06495</name>
</gene>
<protein>
    <recommendedName>
        <fullName evidence="1">Heterokaryon incompatibility domain-containing protein</fullName>
    </recommendedName>
</protein>
<evidence type="ECO:0000313" key="3">
    <source>
        <dbReference type="Proteomes" id="UP001056012"/>
    </source>
</evidence>
<evidence type="ECO:0000259" key="1">
    <source>
        <dbReference type="Pfam" id="PF06985"/>
    </source>
</evidence>
<dbReference type="VEuPathDB" id="FungiDB:yc1106_06495"/>
<sequence length="226" mass="25859">MYGRNCEVYSPHTQEHVWNIPHLPQELQVSSYTGSNHAIKRTQLWLRECEETHLSCNYSKSPLPSRVLLIRGPQQVELYESNRETVPYACLSHCWGKKHIIRTTKATLQHHKQSISWKRLPLTFRQAISFTYRLGLKHLWIDSLCIIQDDVEDWRFEGSKMSQIYSGAYITLAATASRDASGGCFVTPPTALSSASHIQTKKAQSRTCAFDQGCKISDDLMGMHLY</sequence>
<organism evidence="2 3">
    <name type="scientific">Curvularia clavata</name>
    <dbReference type="NCBI Taxonomy" id="95742"/>
    <lineage>
        <taxon>Eukaryota</taxon>
        <taxon>Fungi</taxon>
        <taxon>Dikarya</taxon>
        <taxon>Ascomycota</taxon>
        <taxon>Pezizomycotina</taxon>
        <taxon>Dothideomycetes</taxon>
        <taxon>Pleosporomycetidae</taxon>
        <taxon>Pleosporales</taxon>
        <taxon>Pleosporineae</taxon>
        <taxon>Pleosporaceae</taxon>
        <taxon>Curvularia</taxon>
    </lineage>
</organism>
<dbReference type="Pfam" id="PF06985">
    <property type="entry name" value="HET"/>
    <property type="match status" value="1"/>
</dbReference>
<evidence type="ECO:0000313" key="2">
    <source>
        <dbReference type="EMBL" id="USP79221.1"/>
    </source>
</evidence>
<dbReference type="InterPro" id="IPR010730">
    <property type="entry name" value="HET"/>
</dbReference>
<keyword evidence="3" id="KW-1185">Reference proteome</keyword>
<dbReference type="PANTHER" id="PTHR33112:SF9">
    <property type="entry name" value="HETEROKARYON INCOMPATIBILITY DOMAIN-CONTAINING PROTEIN"/>
    <property type="match status" value="1"/>
</dbReference>
<dbReference type="AlphaFoldDB" id="A0A9Q9DV98"/>